<gene>
    <name evidence="1" type="ORF">D9V34_09700</name>
</gene>
<accession>A0A3L7AQ40</accession>
<dbReference type="Proteomes" id="UP000269438">
    <property type="component" value="Unassembled WGS sequence"/>
</dbReference>
<dbReference type="InterPro" id="IPR021804">
    <property type="entry name" value="DUF3375"/>
</dbReference>
<dbReference type="EMBL" id="RCUY01000009">
    <property type="protein sequence ID" value="RLP82085.1"/>
    <property type="molecule type" value="Genomic_DNA"/>
</dbReference>
<organism evidence="1 2">
    <name type="scientific">Mycetocola lacteus</name>
    <dbReference type="NCBI Taxonomy" id="76637"/>
    <lineage>
        <taxon>Bacteria</taxon>
        <taxon>Bacillati</taxon>
        <taxon>Actinomycetota</taxon>
        <taxon>Actinomycetes</taxon>
        <taxon>Micrococcales</taxon>
        <taxon>Microbacteriaceae</taxon>
        <taxon>Mycetocola</taxon>
    </lineage>
</organism>
<dbReference type="Pfam" id="PF11855">
    <property type="entry name" value="DUF3375"/>
    <property type="match status" value="1"/>
</dbReference>
<evidence type="ECO:0000313" key="2">
    <source>
        <dbReference type="Proteomes" id="UP000269438"/>
    </source>
</evidence>
<evidence type="ECO:0000313" key="1">
    <source>
        <dbReference type="EMBL" id="RLP82085.1"/>
    </source>
</evidence>
<reference evidence="1 2" key="1">
    <citation type="submission" date="2018-10" db="EMBL/GenBank/DDBJ databases">
        <authorList>
            <person name="Li J."/>
        </authorList>
    </citation>
    <scope>NUCLEOTIDE SEQUENCE [LARGE SCALE GENOMIC DNA]</scope>
    <source>
        <strain evidence="1 2">JCM 11654</strain>
    </source>
</reference>
<comment type="caution">
    <text evidence="1">The sequence shown here is derived from an EMBL/GenBank/DDBJ whole genome shotgun (WGS) entry which is preliminary data.</text>
</comment>
<dbReference type="AlphaFoldDB" id="A0A3L7AQ40"/>
<sequence>MNAVSDVLRELTRVRESFDKPTLRLLDRKWAPLVLTIFRTSFSRERQSIHAERLHVQVDTYLQELAALGEEVPPGAGRSLCVQWMNDRWLYRSSDNDGEERYSLTSHALEALALVDSLAKDRALISESRLTTILDTMHHWATEADPDPHTRIQRLDDRIAELTAERDRLRGGGEVPAAGNERMYEGYQNLIDLIGQLPSDFKRVEESVAAMHRQIISDFRAEERPIGEVLDEYLAKTDELMGATAEGRAFEGAFALLRNEELLTALRQDIQTILDHPFAAGLGSGARRDFRGTVSILRSGIDDVLSQRRRLTATLREHIENHDHVRDRELDAVLRALGRELETWMHTAGPRSTVPVELLPEVPETPHLRERLWDPLSAAPPPPLEDHAADAPAAPEIDTIRVQGGPYLDEVRAAIGAAARDVEDAPLGELFNTLSPDLRRPVEIFGLLHLLTQAEIGVEADAYDEFSTIRPDHTARTFRVPRVRLDREAQRALAHIEQIIDGAETDDSPAQTAQEDTPA</sequence>
<keyword evidence="2" id="KW-1185">Reference proteome</keyword>
<protein>
    <submittedName>
        <fullName evidence="1">DUF3375 domain-containing protein</fullName>
    </submittedName>
</protein>
<name>A0A3L7AQ40_9MICO</name>
<dbReference type="OrthoDB" id="3756696at2"/>
<proteinExistence type="predicted"/>